<dbReference type="OrthoDB" id="207084at2759"/>
<organism evidence="2 3">
    <name type="scientific">Penicillium nalgiovense</name>
    <dbReference type="NCBI Taxonomy" id="60175"/>
    <lineage>
        <taxon>Eukaryota</taxon>
        <taxon>Fungi</taxon>
        <taxon>Dikarya</taxon>
        <taxon>Ascomycota</taxon>
        <taxon>Pezizomycotina</taxon>
        <taxon>Eurotiomycetes</taxon>
        <taxon>Eurotiomycetidae</taxon>
        <taxon>Eurotiales</taxon>
        <taxon>Aspergillaceae</taxon>
        <taxon>Penicillium</taxon>
    </lineage>
</organism>
<evidence type="ECO:0000313" key="3">
    <source>
        <dbReference type="Proteomes" id="UP001153461"/>
    </source>
</evidence>
<gene>
    <name evidence="2" type="ORF">PNAL_LOCUS4409</name>
</gene>
<feature type="compositionally biased region" description="Basic and acidic residues" evidence="1">
    <location>
        <begin position="113"/>
        <end position="129"/>
    </location>
</feature>
<comment type="caution">
    <text evidence="2">The sequence shown here is derived from an EMBL/GenBank/DDBJ whole genome shotgun (WGS) entry which is preliminary data.</text>
</comment>
<feature type="region of interest" description="Disordered" evidence="1">
    <location>
        <begin position="1"/>
        <end position="152"/>
    </location>
</feature>
<evidence type="ECO:0000256" key="1">
    <source>
        <dbReference type="SAM" id="MobiDB-lite"/>
    </source>
</evidence>
<dbReference type="AlphaFoldDB" id="A0A9W4MUF9"/>
<reference evidence="2" key="1">
    <citation type="submission" date="2021-07" db="EMBL/GenBank/DDBJ databases">
        <authorList>
            <person name="Branca A.L. A."/>
        </authorList>
    </citation>
    <scope>NUCLEOTIDE SEQUENCE</scope>
</reference>
<evidence type="ECO:0000313" key="2">
    <source>
        <dbReference type="EMBL" id="CAG8090955.1"/>
    </source>
</evidence>
<name>A0A9W4MUF9_PENNA</name>
<proteinExistence type="predicted"/>
<dbReference type="Proteomes" id="UP001153461">
    <property type="component" value="Unassembled WGS sequence"/>
</dbReference>
<protein>
    <submittedName>
        <fullName evidence="2">Uncharacterized protein</fullName>
    </submittedName>
</protein>
<feature type="compositionally biased region" description="Basic and acidic residues" evidence="1">
    <location>
        <begin position="81"/>
        <end position="92"/>
    </location>
</feature>
<accession>A0A9W4MUF9</accession>
<dbReference type="EMBL" id="CAJVNV010000167">
    <property type="protein sequence ID" value="CAG8090955.1"/>
    <property type="molecule type" value="Genomic_DNA"/>
</dbReference>
<sequence length="152" mass="15929">MSVVTLSRVDNHCGAPHLAMSNQSRNGGPHHSKLANKLDPRVDSGSQNAPDAHLGYAHNYGKGGKGGLHNNGIANTLDPRVSSDQDSSHRENVAASDPFMPQAGKPAGIHNPGADKPEQRIESHPDNNRRGNIAGSSHFIPQAGNPTGNSSL</sequence>